<dbReference type="Proteomes" id="UP001230328">
    <property type="component" value="Unassembled WGS sequence"/>
</dbReference>
<comment type="caution">
    <text evidence="2">The sequence shown here is derived from an EMBL/GenBank/DDBJ whole genome shotgun (WGS) entry which is preliminary data.</text>
</comment>
<reference evidence="2 3" key="1">
    <citation type="submission" date="2023-07" db="EMBL/GenBank/DDBJ databases">
        <title>Comparative genomics of wheat-associated soil bacteria to identify genetic determinants of phenazine resistance.</title>
        <authorList>
            <person name="Mouncey N."/>
        </authorList>
    </citation>
    <scope>NUCLEOTIDE SEQUENCE [LARGE SCALE GENOMIC DNA]</scope>
    <source>
        <strain evidence="2 3">V2I4</strain>
    </source>
</reference>
<accession>A0ABU0SY55</accession>
<proteinExistence type="predicted"/>
<protein>
    <recommendedName>
        <fullName evidence="1">DUF5753 domain-containing protein</fullName>
    </recommendedName>
</protein>
<name>A0ABU0SY55_9ACTN</name>
<sequence>MTGSLTLLWQKDGSAVAYKEGNGCSELAEDPDEVLRLRLSYDRLRDLALSPSDSLTFIRDVLEEHRS</sequence>
<gene>
    <name evidence="2" type="ORF">QF035_005011</name>
</gene>
<feature type="domain" description="DUF5753" evidence="1">
    <location>
        <begin position="2"/>
        <end position="60"/>
    </location>
</feature>
<evidence type="ECO:0000259" key="1">
    <source>
        <dbReference type="Pfam" id="PF19054"/>
    </source>
</evidence>
<keyword evidence="3" id="KW-1185">Reference proteome</keyword>
<dbReference type="Pfam" id="PF19054">
    <property type="entry name" value="DUF5753"/>
    <property type="match status" value="1"/>
</dbReference>
<dbReference type="InterPro" id="IPR043917">
    <property type="entry name" value="DUF5753"/>
</dbReference>
<evidence type="ECO:0000313" key="3">
    <source>
        <dbReference type="Proteomes" id="UP001230328"/>
    </source>
</evidence>
<organism evidence="2 3">
    <name type="scientific">Streptomyces umbrinus</name>
    <dbReference type="NCBI Taxonomy" id="67370"/>
    <lineage>
        <taxon>Bacteria</taxon>
        <taxon>Bacillati</taxon>
        <taxon>Actinomycetota</taxon>
        <taxon>Actinomycetes</taxon>
        <taxon>Kitasatosporales</taxon>
        <taxon>Streptomycetaceae</taxon>
        <taxon>Streptomyces</taxon>
        <taxon>Streptomyces phaeochromogenes group</taxon>
    </lineage>
</organism>
<evidence type="ECO:0000313" key="2">
    <source>
        <dbReference type="EMBL" id="MDQ1027429.1"/>
    </source>
</evidence>
<dbReference type="EMBL" id="JAUSZI010000002">
    <property type="protein sequence ID" value="MDQ1027429.1"/>
    <property type="molecule type" value="Genomic_DNA"/>
</dbReference>